<dbReference type="EC" id="2.3.1.-" evidence="4"/>
<keyword evidence="2 4" id="KW-0012">Acyltransferase</keyword>
<feature type="domain" description="N-acetyltransferase" evidence="3">
    <location>
        <begin position="8"/>
        <end position="149"/>
    </location>
</feature>
<dbReference type="PROSITE" id="PS51186">
    <property type="entry name" value="GNAT"/>
    <property type="match status" value="1"/>
</dbReference>
<evidence type="ECO:0000256" key="2">
    <source>
        <dbReference type="ARBA" id="ARBA00023315"/>
    </source>
</evidence>
<evidence type="ECO:0000256" key="1">
    <source>
        <dbReference type="ARBA" id="ARBA00022679"/>
    </source>
</evidence>
<dbReference type="RefSeq" id="WP_331844730.1">
    <property type="nucleotide sequence ID" value="NZ_JAZHPZ010000001.1"/>
</dbReference>
<dbReference type="PANTHER" id="PTHR43420">
    <property type="entry name" value="ACETYLTRANSFERASE"/>
    <property type="match status" value="1"/>
</dbReference>
<reference evidence="4 5" key="1">
    <citation type="submission" date="2024-02" db="EMBL/GenBank/DDBJ databases">
        <title>A nitrogen-fixing paenibacillus bacterium.</title>
        <authorList>
            <person name="Zhang W.L."/>
            <person name="Chen S.F."/>
        </authorList>
    </citation>
    <scope>NUCLEOTIDE SEQUENCE [LARGE SCALE GENOMIC DNA]</scope>
    <source>
        <strain evidence="4 5">M1</strain>
    </source>
</reference>
<evidence type="ECO:0000259" key="3">
    <source>
        <dbReference type="PROSITE" id="PS51186"/>
    </source>
</evidence>
<dbReference type="PANTHER" id="PTHR43420:SF31">
    <property type="entry name" value="ACETYLTRANSFERASE"/>
    <property type="match status" value="1"/>
</dbReference>
<dbReference type="Gene3D" id="3.40.630.30">
    <property type="match status" value="1"/>
</dbReference>
<dbReference type="InterPro" id="IPR050680">
    <property type="entry name" value="YpeA/RimI_acetyltransf"/>
</dbReference>
<dbReference type="GO" id="GO:0016746">
    <property type="term" value="F:acyltransferase activity"/>
    <property type="evidence" value="ECO:0007669"/>
    <property type="project" value="UniProtKB-KW"/>
</dbReference>
<evidence type="ECO:0000313" key="5">
    <source>
        <dbReference type="Proteomes" id="UP001306950"/>
    </source>
</evidence>
<dbReference type="EMBL" id="JAZHPZ010000001">
    <property type="protein sequence ID" value="MEF2964501.1"/>
    <property type="molecule type" value="Genomic_DNA"/>
</dbReference>
<keyword evidence="5" id="KW-1185">Reference proteome</keyword>
<comment type="caution">
    <text evidence="4">The sequence shown here is derived from an EMBL/GenBank/DDBJ whole genome shotgun (WGS) entry which is preliminary data.</text>
</comment>
<protein>
    <submittedName>
        <fullName evidence="4">GNAT family N-acetyltransferase</fullName>
        <ecNumber evidence="4">2.3.1.-</ecNumber>
    </submittedName>
</protein>
<dbReference type="CDD" id="cd04301">
    <property type="entry name" value="NAT_SF"/>
    <property type="match status" value="1"/>
</dbReference>
<dbReference type="Pfam" id="PF13527">
    <property type="entry name" value="Acetyltransf_9"/>
    <property type="match status" value="1"/>
</dbReference>
<accession>A0ABU7VMN7</accession>
<name>A0ABU7VMN7_9BACL</name>
<gene>
    <name evidence="4" type="ORF">V3851_01550</name>
</gene>
<organism evidence="4 5">
    <name type="scientific">Paenibacillus haidiansis</name>
    <dbReference type="NCBI Taxonomy" id="1574488"/>
    <lineage>
        <taxon>Bacteria</taxon>
        <taxon>Bacillati</taxon>
        <taxon>Bacillota</taxon>
        <taxon>Bacilli</taxon>
        <taxon>Bacillales</taxon>
        <taxon>Paenibacillaceae</taxon>
        <taxon>Paenibacillus</taxon>
    </lineage>
</organism>
<keyword evidence="1 4" id="KW-0808">Transferase</keyword>
<sequence>MRDLHFMMDYKNQEAVRKSLFALAESTFGISFEAWYQKGFWNETYIPYSYVDGKQVIANVSVNILDWIIDGETRKAVQIGTVMTRPDYRNRGLSSSLLAKVIEEYENRCDWMYLFANESVLDFYPKYGFQPVEEKQFSMDYVVERRERRGRRIRKLDVNDSADLATIYRLAQERIPNSRHFDTANSQGIFMFYCLNVFSEDLYYLEDKEIIAVCRQENGRIDLFDIVSGREFDLAEVLDRLAEDHAGKVVFHYTPDHENLNLRAEKYEGNMFVRAKSQTIVSADFKHPVTGIA</sequence>
<dbReference type="InterPro" id="IPR000182">
    <property type="entry name" value="GNAT_dom"/>
</dbReference>
<dbReference type="SUPFAM" id="SSF55729">
    <property type="entry name" value="Acyl-CoA N-acyltransferases (Nat)"/>
    <property type="match status" value="1"/>
</dbReference>
<evidence type="ECO:0000313" key="4">
    <source>
        <dbReference type="EMBL" id="MEF2964501.1"/>
    </source>
</evidence>
<dbReference type="Proteomes" id="UP001306950">
    <property type="component" value="Unassembled WGS sequence"/>
</dbReference>
<proteinExistence type="predicted"/>
<dbReference type="InterPro" id="IPR016181">
    <property type="entry name" value="Acyl_CoA_acyltransferase"/>
</dbReference>